<keyword evidence="4 10" id="KW-0812">Transmembrane</keyword>
<organism evidence="11 12">
    <name type="scientific">Podospora didyma</name>
    <dbReference type="NCBI Taxonomy" id="330526"/>
    <lineage>
        <taxon>Eukaryota</taxon>
        <taxon>Fungi</taxon>
        <taxon>Dikarya</taxon>
        <taxon>Ascomycota</taxon>
        <taxon>Pezizomycotina</taxon>
        <taxon>Sordariomycetes</taxon>
        <taxon>Sordariomycetidae</taxon>
        <taxon>Sordariales</taxon>
        <taxon>Podosporaceae</taxon>
        <taxon>Podospora</taxon>
    </lineage>
</organism>
<evidence type="ECO:0000256" key="1">
    <source>
        <dbReference type="ARBA" id="ARBA00004653"/>
    </source>
</evidence>
<keyword evidence="7" id="KW-0333">Golgi apparatus</keyword>
<dbReference type="GO" id="GO:0006895">
    <property type="term" value="P:Golgi to endosome transport"/>
    <property type="evidence" value="ECO:0007669"/>
    <property type="project" value="TreeGrafter"/>
</dbReference>
<keyword evidence="12" id="KW-1185">Reference proteome</keyword>
<evidence type="ECO:0000256" key="3">
    <source>
        <dbReference type="ARBA" id="ARBA00022448"/>
    </source>
</evidence>
<feature type="transmembrane region" description="Helical" evidence="10">
    <location>
        <begin position="124"/>
        <end position="145"/>
    </location>
</feature>
<dbReference type="Proteomes" id="UP001285441">
    <property type="component" value="Unassembled WGS sequence"/>
</dbReference>
<dbReference type="GO" id="GO:0034067">
    <property type="term" value="P:protein localization to Golgi apparatus"/>
    <property type="evidence" value="ECO:0007669"/>
    <property type="project" value="TreeGrafter"/>
</dbReference>
<reference evidence="11" key="2">
    <citation type="submission" date="2023-06" db="EMBL/GenBank/DDBJ databases">
        <authorList>
            <consortium name="Lawrence Berkeley National Laboratory"/>
            <person name="Haridas S."/>
            <person name="Hensen N."/>
            <person name="Bonometti L."/>
            <person name="Westerberg I."/>
            <person name="Brannstrom I.O."/>
            <person name="Guillou S."/>
            <person name="Cros-Aarteil S."/>
            <person name="Calhoun S."/>
            <person name="Kuo A."/>
            <person name="Mondo S."/>
            <person name="Pangilinan J."/>
            <person name="Riley R."/>
            <person name="LaButti K."/>
            <person name="Andreopoulos B."/>
            <person name="Lipzen A."/>
            <person name="Chen C."/>
            <person name="Yanf M."/>
            <person name="Daum C."/>
            <person name="Ng V."/>
            <person name="Clum A."/>
            <person name="Steindorff A."/>
            <person name="Ohm R."/>
            <person name="Martin F."/>
            <person name="Silar P."/>
            <person name="Natvig D."/>
            <person name="Lalanne C."/>
            <person name="Gautier V."/>
            <person name="Ament-velasquez S.L."/>
            <person name="Kruys A."/>
            <person name="Hutchinson M.I."/>
            <person name="Powell A.J."/>
            <person name="Barry K."/>
            <person name="Miller A.N."/>
            <person name="Grigoriev I.V."/>
            <person name="Debuchy R."/>
            <person name="Gladieux P."/>
            <person name="Thoren M.H."/>
            <person name="Johannesson H."/>
        </authorList>
    </citation>
    <scope>NUCLEOTIDE SEQUENCE</scope>
    <source>
        <strain evidence="11">CBS 232.78</strain>
    </source>
</reference>
<feature type="compositionally biased region" description="Basic and acidic residues" evidence="9">
    <location>
        <begin position="193"/>
        <end position="202"/>
    </location>
</feature>
<evidence type="ECO:0000256" key="9">
    <source>
        <dbReference type="SAM" id="MobiDB-lite"/>
    </source>
</evidence>
<accession>A0AAE0TZG8</accession>
<dbReference type="PANTHER" id="PTHR12952:SF0">
    <property type="entry name" value="PROTEIN SYS1 HOMOLOG"/>
    <property type="match status" value="1"/>
</dbReference>
<dbReference type="AlphaFoldDB" id="A0AAE0TZG8"/>
<proteinExistence type="inferred from homology"/>
<keyword evidence="3" id="KW-0813">Transport</keyword>
<evidence type="ECO:0000313" key="11">
    <source>
        <dbReference type="EMBL" id="KAK3385044.1"/>
    </source>
</evidence>
<evidence type="ECO:0000256" key="6">
    <source>
        <dbReference type="ARBA" id="ARBA00022989"/>
    </source>
</evidence>
<feature type="transmembrane region" description="Helical" evidence="10">
    <location>
        <begin position="71"/>
        <end position="92"/>
    </location>
</feature>
<protein>
    <submittedName>
        <fullName evidence="11">Integral membrane protein S linking to the trans Golgi network-domain-containing protein</fullName>
    </submittedName>
</protein>
<feature type="transmembrane region" description="Helical" evidence="10">
    <location>
        <begin position="97"/>
        <end position="118"/>
    </location>
</feature>
<keyword evidence="5" id="KW-0653">Protein transport</keyword>
<dbReference type="InterPro" id="IPR019185">
    <property type="entry name" value="Integral_membrane_SYS1-rel"/>
</dbReference>
<comment type="caution">
    <text evidence="11">The sequence shown here is derived from an EMBL/GenBank/DDBJ whole genome shotgun (WGS) entry which is preliminary data.</text>
</comment>
<dbReference type="GO" id="GO:0043001">
    <property type="term" value="P:Golgi to plasma membrane protein transport"/>
    <property type="evidence" value="ECO:0007669"/>
    <property type="project" value="TreeGrafter"/>
</dbReference>
<dbReference type="GO" id="GO:0005802">
    <property type="term" value="C:trans-Golgi network"/>
    <property type="evidence" value="ECO:0007669"/>
    <property type="project" value="TreeGrafter"/>
</dbReference>
<keyword evidence="6 10" id="KW-1133">Transmembrane helix</keyword>
<dbReference type="Pfam" id="PF09801">
    <property type="entry name" value="SYS1"/>
    <property type="match status" value="1"/>
</dbReference>
<evidence type="ECO:0000313" key="12">
    <source>
        <dbReference type="Proteomes" id="UP001285441"/>
    </source>
</evidence>
<evidence type="ECO:0000256" key="2">
    <source>
        <dbReference type="ARBA" id="ARBA00008160"/>
    </source>
</evidence>
<dbReference type="EMBL" id="JAULSW010000004">
    <property type="protein sequence ID" value="KAK3385044.1"/>
    <property type="molecule type" value="Genomic_DNA"/>
</dbReference>
<evidence type="ECO:0000256" key="4">
    <source>
        <dbReference type="ARBA" id="ARBA00022692"/>
    </source>
</evidence>
<feature type="compositionally biased region" description="Polar residues" evidence="9">
    <location>
        <begin position="209"/>
        <end position="219"/>
    </location>
</feature>
<feature type="transmembrane region" description="Helical" evidence="10">
    <location>
        <begin position="30"/>
        <end position="51"/>
    </location>
</feature>
<name>A0AAE0TZG8_9PEZI</name>
<feature type="region of interest" description="Disordered" evidence="9">
    <location>
        <begin position="161"/>
        <end position="219"/>
    </location>
</feature>
<sequence>MARRRRPPRPGALTELPPLKILAQIAALQGLYYTSALVLMLFSTLVAGTSFSADLIFGWAAVRGDTTQGWLMGFIWMLDGGLLMAIAIVSLVGRSKLVLDFSLSLHGLHLAVVTLHTGQLPSNSAWWLAMAASSVVSVALATWGCRYRELKPISFGGNGPSAAAGGSGEDNGTRAGDMSGGDGDEEQGFSRGRGRDRGRDGAGEYEMVTINNSNNNTEG</sequence>
<evidence type="ECO:0000256" key="10">
    <source>
        <dbReference type="SAM" id="Phobius"/>
    </source>
</evidence>
<gene>
    <name evidence="11" type="ORF">B0H63DRAFT_472224</name>
</gene>
<dbReference type="GO" id="GO:0005829">
    <property type="term" value="C:cytosol"/>
    <property type="evidence" value="ECO:0007669"/>
    <property type="project" value="GOC"/>
</dbReference>
<evidence type="ECO:0000256" key="7">
    <source>
        <dbReference type="ARBA" id="ARBA00023034"/>
    </source>
</evidence>
<dbReference type="PANTHER" id="PTHR12952">
    <property type="entry name" value="SYS1"/>
    <property type="match status" value="1"/>
</dbReference>
<evidence type="ECO:0000256" key="8">
    <source>
        <dbReference type="ARBA" id="ARBA00023136"/>
    </source>
</evidence>
<comment type="subcellular location">
    <subcellularLocation>
        <location evidence="1">Golgi apparatus membrane</location>
        <topology evidence="1">Multi-pass membrane protein</topology>
    </subcellularLocation>
</comment>
<dbReference type="GO" id="GO:0000139">
    <property type="term" value="C:Golgi membrane"/>
    <property type="evidence" value="ECO:0007669"/>
    <property type="project" value="UniProtKB-SubCell"/>
</dbReference>
<reference evidence="11" key="1">
    <citation type="journal article" date="2023" name="Mol. Phylogenet. Evol.">
        <title>Genome-scale phylogeny and comparative genomics of the fungal order Sordariales.</title>
        <authorList>
            <person name="Hensen N."/>
            <person name="Bonometti L."/>
            <person name="Westerberg I."/>
            <person name="Brannstrom I.O."/>
            <person name="Guillou S."/>
            <person name="Cros-Aarteil S."/>
            <person name="Calhoun S."/>
            <person name="Haridas S."/>
            <person name="Kuo A."/>
            <person name="Mondo S."/>
            <person name="Pangilinan J."/>
            <person name="Riley R."/>
            <person name="LaButti K."/>
            <person name="Andreopoulos B."/>
            <person name="Lipzen A."/>
            <person name="Chen C."/>
            <person name="Yan M."/>
            <person name="Daum C."/>
            <person name="Ng V."/>
            <person name="Clum A."/>
            <person name="Steindorff A."/>
            <person name="Ohm R.A."/>
            <person name="Martin F."/>
            <person name="Silar P."/>
            <person name="Natvig D.O."/>
            <person name="Lalanne C."/>
            <person name="Gautier V."/>
            <person name="Ament-Velasquez S.L."/>
            <person name="Kruys A."/>
            <person name="Hutchinson M.I."/>
            <person name="Powell A.J."/>
            <person name="Barry K."/>
            <person name="Miller A.N."/>
            <person name="Grigoriev I.V."/>
            <person name="Debuchy R."/>
            <person name="Gladieux P."/>
            <person name="Hiltunen Thoren M."/>
            <person name="Johannesson H."/>
        </authorList>
    </citation>
    <scope>NUCLEOTIDE SEQUENCE</scope>
    <source>
        <strain evidence="11">CBS 232.78</strain>
    </source>
</reference>
<comment type="similarity">
    <text evidence="2">Belongs to the SYS1 family.</text>
</comment>
<evidence type="ECO:0000256" key="5">
    <source>
        <dbReference type="ARBA" id="ARBA00022927"/>
    </source>
</evidence>
<keyword evidence="8 10" id="KW-0472">Membrane</keyword>